<dbReference type="Gene3D" id="3.40.50.2000">
    <property type="entry name" value="Glycogen Phosphorylase B"/>
    <property type="match status" value="1"/>
</dbReference>
<keyword evidence="4 8" id="KW-0328">Glycosyltransferase</keyword>
<sequence length="379" mass="42435">MRIAIVAGETSGDMLGAGMIKALKKRYPNAHFEGIGGPLMQAQGMESFVPMERLAVMGLVEVLGRLFELLKVRRDLIRRWRADPPDVFIGIDAPDFNLTLEQKLRAVGVKTVHYVSPSVWAWREKRVFKIAKAVDLMMTLFPFEARFYEEHNVPVKFVGHHLADSIPFETPVKPAREHLGLELDRPVVCLMPGSRSGEVARLGDLFLATAERMLLKRGDLQFIIPAASVDRRNQIEAMLSAHPRTLPVKVVLGQSQTCMAAADTILLASGTATLEAMLLKKPMVVSYKMAPLTYRILKRLVTQPYISLPNLLAGRELVPEFIQHEATPDNLAEALLVRLEDSDAMHQLHETFQFIHRQLRRGADDEAASAIAELIHSER</sequence>
<dbReference type="GO" id="GO:0005543">
    <property type="term" value="F:phospholipid binding"/>
    <property type="evidence" value="ECO:0007669"/>
    <property type="project" value="TreeGrafter"/>
</dbReference>
<proteinExistence type="inferred from homology"/>
<dbReference type="InterPro" id="IPR003835">
    <property type="entry name" value="Glyco_trans_19"/>
</dbReference>
<accession>A0A160TCY1</accession>
<organism evidence="8">
    <name type="scientific">hydrothermal vent metagenome</name>
    <dbReference type="NCBI Taxonomy" id="652676"/>
    <lineage>
        <taxon>unclassified sequences</taxon>
        <taxon>metagenomes</taxon>
        <taxon>ecological metagenomes</taxon>
    </lineage>
</organism>
<dbReference type="Pfam" id="PF02684">
    <property type="entry name" value="LpxB"/>
    <property type="match status" value="1"/>
</dbReference>
<protein>
    <recommendedName>
        <fullName evidence="1">lipid-A-disaccharide synthase</fullName>
        <ecNumber evidence="1">2.4.1.182</ecNumber>
    </recommendedName>
</protein>
<evidence type="ECO:0000256" key="5">
    <source>
        <dbReference type="ARBA" id="ARBA00022679"/>
    </source>
</evidence>
<dbReference type="HAMAP" id="MF_00392">
    <property type="entry name" value="LpxB"/>
    <property type="match status" value="1"/>
</dbReference>
<evidence type="ECO:0000256" key="2">
    <source>
        <dbReference type="ARBA" id="ARBA00022516"/>
    </source>
</evidence>
<comment type="catalytic activity">
    <reaction evidence="7">
        <text>a lipid X + a UDP-2-N,3-O-bis[(3R)-3-hydroxyacyl]-alpha-D-glucosamine = a lipid A disaccharide + UDP + H(+)</text>
        <dbReference type="Rhea" id="RHEA:67828"/>
        <dbReference type="ChEBI" id="CHEBI:15378"/>
        <dbReference type="ChEBI" id="CHEBI:58223"/>
        <dbReference type="ChEBI" id="CHEBI:137748"/>
        <dbReference type="ChEBI" id="CHEBI:176338"/>
        <dbReference type="ChEBI" id="CHEBI:176343"/>
        <dbReference type="EC" id="2.4.1.182"/>
    </reaction>
</comment>
<evidence type="ECO:0000313" key="8">
    <source>
        <dbReference type="EMBL" id="CUS41488.1"/>
    </source>
</evidence>
<reference evidence="8" key="1">
    <citation type="submission" date="2015-10" db="EMBL/GenBank/DDBJ databases">
        <authorList>
            <person name="Gilbert D.G."/>
        </authorList>
    </citation>
    <scope>NUCLEOTIDE SEQUENCE</scope>
</reference>
<name>A0A160TCY1_9ZZZZ</name>
<evidence type="ECO:0000256" key="1">
    <source>
        <dbReference type="ARBA" id="ARBA00012687"/>
    </source>
</evidence>
<dbReference type="NCBIfam" id="TIGR00215">
    <property type="entry name" value="lpxB"/>
    <property type="match status" value="1"/>
</dbReference>
<evidence type="ECO:0000256" key="4">
    <source>
        <dbReference type="ARBA" id="ARBA00022676"/>
    </source>
</evidence>
<dbReference type="EC" id="2.4.1.182" evidence="1"/>
<keyword evidence="5 8" id="KW-0808">Transferase</keyword>
<keyword evidence="6" id="KW-0443">Lipid metabolism</keyword>
<evidence type="ECO:0000256" key="6">
    <source>
        <dbReference type="ARBA" id="ARBA00023098"/>
    </source>
</evidence>
<dbReference type="PANTHER" id="PTHR30372:SF4">
    <property type="entry name" value="LIPID-A-DISACCHARIDE SYNTHASE, MITOCHONDRIAL-RELATED"/>
    <property type="match status" value="1"/>
</dbReference>
<dbReference type="GO" id="GO:0016020">
    <property type="term" value="C:membrane"/>
    <property type="evidence" value="ECO:0007669"/>
    <property type="project" value="GOC"/>
</dbReference>
<dbReference type="GO" id="GO:0008915">
    <property type="term" value="F:lipid-A-disaccharide synthase activity"/>
    <property type="evidence" value="ECO:0007669"/>
    <property type="project" value="UniProtKB-EC"/>
</dbReference>
<gene>
    <name evidence="8" type="ORF">MGWOODY_Tha435</name>
</gene>
<dbReference type="EMBL" id="CZQC01000043">
    <property type="protein sequence ID" value="CUS41488.1"/>
    <property type="molecule type" value="Genomic_DNA"/>
</dbReference>
<evidence type="ECO:0000256" key="3">
    <source>
        <dbReference type="ARBA" id="ARBA00022556"/>
    </source>
</evidence>
<dbReference type="PANTHER" id="PTHR30372">
    <property type="entry name" value="LIPID-A-DISACCHARIDE SYNTHASE"/>
    <property type="match status" value="1"/>
</dbReference>
<dbReference type="SUPFAM" id="SSF53756">
    <property type="entry name" value="UDP-Glycosyltransferase/glycogen phosphorylase"/>
    <property type="match status" value="1"/>
</dbReference>
<dbReference type="GO" id="GO:0009245">
    <property type="term" value="P:lipid A biosynthetic process"/>
    <property type="evidence" value="ECO:0007669"/>
    <property type="project" value="UniProtKB-KW"/>
</dbReference>
<dbReference type="AlphaFoldDB" id="A0A160TCY1"/>
<keyword evidence="3" id="KW-0441">Lipid A biosynthesis</keyword>
<keyword evidence="2" id="KW-0444">Lipid biosynthesis</keyword>
<evidence type="ECO:0000256" key="7">
    <source>
        <dbReference type="ARBA" id="ARBA00048975"/>
    </source>
</evidence>